<comment type="caution">
    <text evidence="1">The sequence shown here is derived from an EMBL/GenBank/DDBJ whole genome shotgun (WGS) entry which is preliminary data.</text>
</comment>
<name>A0A392VBD0_9FABA</name>
<reference evidence="1 2" key="1">
    <citation type="journal article" date="2018" name="Front. Plant Sci.">
        <title>Red Clover (Trifolium pratense) and Zigzag Clover (T. medium) - A Picture of Genomic Similarities and Differences.</title>
        <authorList>
            <person name="Dluhosova J."/>
            <person name="Istvanek J."/>
            <person name="Nedelnik J."/>
            <person name="Repkova J."/>
        </authorList>
    </citation>
    <scope>NUCLEOTIDE SEQUENCE [LARGE SCALE GENOMIC DNA]</scope>
    <source>
        <strain evidence="2">cv. 10/8</strain>
        <tissue evidence="1">Leaf</tissue>
    </source>
</reference>
<protein>
    <submittedName>
        <fullName evidence="1">Uncharacterized protein</fullName>
    </submittedName>
</protein>
<dbReference type="Proteomes" id="UP000265520">
    <property type="component" value="Unassembled WGS sequence"/>
</dbReference>
<evidence type="ECO:0000313" key="1">
    <source>
        <dbReference type="EMBL" id="MCI85638.1"/>
    </source>
</evidence>
<accession>A0A392VBD0</accession>
<sequence>DGTVSSLSQGTKDNILDELMEMSKALGETIRASTERKIHVDNFIKSMTQGAKERRVEEVGNEEAEED</sequence>
<feature type="non-terminal residue" evidence="1">
    <location>
        <position position="1"/>
    </location>
</feature>
<dbReference type="EMBL" id="LXQA011120234">
    <property type="protein sequence ID" value="MCI85638.1"/>
    <property type="molecule type" value="Genomic_DNA"/>
</dbReference>
<proteinExistence type="predicted"/>
<organism evidence="1 2">
    <name type="scientific">Trifolium medium</name>
    <dbReference type="NCBI Taxonomy" id="97028"/>
    <lineage>
        <taxon>Eukaryota</taxon>
        <taxon>Viridiplantae</taxon>
        <taxon>Streptophyta</taxon>
        <taxon>Embryophyta</taxon>
        <taxon>Tracheophyta</taxon>
        <taxon>Spermatophyta</taxon>
        <taxon>Magnoliopsida</taxon>
        <taxon>eudicotyledons</taxon>
        <taxon>Gunneridae</taxon>
        <taxon>Pentapetalae</taxon>
        <taxon>rosids</taxon>
        <taxon>fabids</taxon>
        <taxon>Fabales</taxon>
        <taxon>Fabaceae</taxon>
        <taxon>Papilionoideae</taxon>
        <taxon>50 kb inversion clade</taxon>
        <taxon>NPAAA clade</taxon>
        <taxon>Hologalegina</taxon>
        <taxon>IRL clade</taxon>
        <taxon>Trifolieae</taxon>
        <taxon>Trifolium</taxon>
    </lineage>
</organism>
<keyword evidence="2" id="KW-1185">Reference proteome</keyword>
<evidence type="ECO:0000313" key="2">
    <source>
        <dbReference type="Proteomes" id="UP000265520"/>
    </source>
</evidence>
<dbReference type="AlphaFoldDB" id="A0A392VBD0"/>